<name>A0AAE0KRC5_9CHLO</name>
<protein>
    <submittedName>
        <fullName evidence="2">Uncharacterized protein</fullName>
    </submittedName>
</protein>
<evidence type="ECO:0000256" key="1">
    <source>
        <dbReference type="SAM" id="MobiDB-lite"/>
    </source>
</evidence>
<feature type="compositionally biased region" description="Basic residues" evidence="1">
    <location>
        <begin position="157"/>
        <end position="169"/>
    </location>
</feature>
<dbReference type="InterPro" id="IPR052918">
    <property type="entry name" value="Motility_Chemotaxis_Reg"/>
</dbReference>
<dbReference type="Proteomes" id="UP001190700">
    <property type="component" value="Unassembled WGS sequence"/>
</dbReference>
<comment type="caution">
    <text evidence="2">The sequence shown here is derived from an EMBL/GenBank/DDBJ whole genome shotgun (WGS) entry which is preliminary data.</text>
</comment>
<gene>
    <name evidence="2" type="ORF">CYMTET_33280</name>
</gene>
<accession>A0AAE0KRC5</accession>
<evidence type="ECO:0000313" key="2">
    <source>
        <dbReference type="EMBL" id="KAK3257644.1"/>
    </source>
</evidence>
<proteinExistence type="predicted"/>
<sequence length="424" mass="43770">VAVSIQLWASTLSSARGAQVAVSIQLWASTLSSARGTPSYNLSKPITGGGDSLLFYRIQFFVCPHKLVRAGAARVCSAAAGVFLAASQRSVDMLKWALARSTESTVLGSGASRKSEAPPQVFPGAADTRAATISALNQGAAEVDVLAHEKRQSSSSNKKHSSKRSKRPPRPPPAPPVVYSPAVSYLSYWGGADSEEARAAKLTTAGELVVAGTSLSSKPSDGTHSFVALLGKDGSTRWKTKLSGNGNDFVTALALQFSQEKSTGVWVVGHSTSTHFPGVSKSDQSHRDVGRGAARLDADVLTALLDIDTGVIVKLQTLGGSGHDRGLGAAVAPGGGVWISGDAQSVDLPTTSDAMRLTRGSGGSDAMLARMSSKGTTEPCCQRSVAVVPLLGALSLSLSLSARCTSSRSTPALEGGFTRAWGHL</sequence>
<reference evidence="2 3" key="1">
    <citation type="journal article" date="2015" name="Genome Biol. Evol.">
        <title>Comparative Genomics of a Bacterivorous Green Alga Reveals Evolutionary Causalities and Consequences of Phago-Mixotrophic Mode of Nutrition.</title>
        <authorList>
            <person name="Burns J.A."/>
            <person name="Paasch A."/>
            <person name="Narechania A."/>
            <person name="Kim E."/>
        </authorList>
    </citation>
    <scope>NUCLEOTIDE SEQUENCE [LARGE SCALE GENOMIC DNA]</scope>
    <source>
        <strain evidence="2 3">PLY_AMNH</strain>
    </source>
</reference>
<keyword evidence="3" id="KW-1185">Reference proteome</keyword>
<feature type="region of interest" description="Disordered" evidence="1">
    <location>
        <begin position="147"/>
        <end position="178"/>
    </location>
</feature>
<dbReference type="PANTHER" id="PTHR35580:SF1">
    <property type="entry name" value="PHYTASE-LIKE DOMAIN-CONTAINING PROTEIN"/>
    <property type="match status" value="1"/>
</dbReference>
<evidence type="ECO:0000313" key="3">
    <source>
        <dbReference type="Proteomes" id="UP001190700"/>
    </source>
</evidence>
<dbReference type="AlphaFoldDB" id="A0AAE0KRC5"/>
<organism evidence="2 3">
    <name type="scientific">Cymbomonas tetramitiformis</name>
    <dbReference type="NCBI Taxonomy" id="36881"/>
    <lineage>
        <taxon>Eukaryota</taxon>
        <taxon>Viridiplantae</taxon>
        <taxon>Chlorophyta</taxon>
        <taxon>Pyramimonadophyceae</taxon>
        <taxon>Pyramimonadales</taxon>
        <taxon>Pyramimonadaceae</taxon>
        <taxon>Cymbomonas</taxon>
    </lineage>
</organism>
<feature type="non-terminal residue" evidence="2">
    <location>
        <position position="1"/>
    </location>
</feature>
<dbReference type="EMBL" id="LGRX02020286">
    <property type="protein sequence ID" value="KAK3257644.1"/>
    <property type="molecule type" value="Genomic_DNA"/>
</dbReference>
<dbReference type="PANTHER" id="PTHR35580">
    <property type="entry name" value="CELL SURFACE GLYCOPROTEIN (S-LAYER PROTEIN)-LIKE PROTEIN"/>
    <property type="match status" value="1"/>
</dbReference>